<dbReference type="EMBL" id="SNWM01000001">
    <property type="protein sequence ID" value="TDO24561.1"/>
    <property type="molecule type" value="Genomic_DNA"/>
</dbReference>
<dbReference type="Proteomes" id="UP000295499">
    <property type="component" value="Unassembled WGS sequence"/>
</dbReference>
<accession>A0A4R6IQT3</accession>
<feature type="domain" description="Outer membrane protein beta-barrel" evidence="2">
    <location>
        <begin position="20"/>
        <end position="172"/>
    </location>
</feature>
<feature type="chain" id="PRO_5020214987" evidence="1">
    <location>
        <begin position="21"/>
        <end position="197"/>
    </location>
</feature>
<evidence type="ECO:0000313" key="3">
    <source>
        <dbReference type="EMBL" id="TDO24561.1"/>
    </source>
</evidence>
<comment type="caution">
    <text evidence="3">The sequence shown here is derived from an EMBL/GenBank/DDBJ whole genome shotgun (WGS) entry which is preliminary data.</text>
</comment>
<protein>
    <submittedName>
        <fullName evidence="3">Outer membrane protein with beta-barrel domain</fullName>
    </submittedName>
</protein>
<evidence type="ECO:0000259" key="2">
    <source>
        <dbReference type="Pfam" id="PF13568"/>
    </source>
</evidence>
<keyword evidence="1" id="KW-0732">Signal</keyword>
<sequence>MKKSTLMLICFVLVSINSFSQGIAKKIFSRMEFGIKGGANYSDFTDANFSTDPLVGFHGGFTVAYKFTDHFMIQEEFLFSTQGTKVLDGPLGTQELKLSYFNVPILLKYRTSFGVYIEGGSQVGIKVKEDVANFNGTDFAKKIDFAAVGGIGYQTKIGLGIGARYVYGLGKLSDLNISNINNDIKNNSIQGSLFFVF</sequence>
<gene>
    <name evidence="3" type="ORF">CLV32_0850</name>
</gene>
<dbReference type="Pfam" id="PF13568">
    <property type="entry name" value="OMP_b-brl_2"/>
    <property type="match status" value="1"/>
</dbReference>
<dbReference type="InterPro" id="IPR025665">
    <property type="entry name" value="Beta-barrel_OMP_2"/>
</dbReference>
<dbReference type="RefSeq" id="WP_133552657.1">
    <property type="nucleotide sequence ID" value="NZ_SNWM01000001.1"/>
</dbReference>
<keyword evidence="4" id="KW-1185">Reference proteome</keyword>
<proteinExistence type="predicted"/>
<dbReference type="OrthoDB" id="947434at2"/>
<feature type="signal peptide" evidence="1">
    <location>
        <begin position="1"/>
        <end position="20"/>
    </location>
</feature>
<dbReference type="SUPFAM" id="SSF56925">
    <property type="entry name" value="OMPA-like"/>
    <property type="match status" value="1"/>
</dbReference>
<dbReference type="InterPro" id="IPR011250">
    <property type="entry name" value="OMP/PagP_B-barrel"/>
</dbReference>
<dbReference type="AlphaFoldDB" id="A0A4R6IQT3"/>
<organism evidence="3 4">
    <name type="scientific">Pedobacter duraquae</name>
    <dbReference type="NCBI Taxonomy" id="425511"/>
    <lineage>
        <taxon>Bacteria</taxon>
        <taxon>Pseudomonadati</taxon>
        <taxon>Bacteroidota</taxon>
        <taxon>Sphingobacteriia</taxon>
        <taxon>Sphingobacteriales</taxon>
        <taxon>Sphingobacteriaceae</taxon>
        <taxon>Pedobacter</taxon>
    </lineage>
</organism>
<name>A0A4R6IQT3_9SPHI</name>
<evidence type="ECO:0000313" key="4">
    <source>
        <dbReference type="Proteomes" id="UP000295499"/>
    </source>
</evidence>
<reference evidence="3 4" key="1">
    <citation type="submission" date="2019-03" db="EMBL/GenBank/DDBJ databases">
        <title>Genomic Encyclopedia of Archaeal and Bacterial Type Strains, Phase II (KMG-II): from individual species to whole genera.</title>
        <authorList>
            <person name="Goeker M."/>
        </authorList>
    </citation>
    <scope>NUCLEOTIDE SEQUENCE [LARGE SCALE GENOMIC DNA]</scope>
    <source>
        <strain evidence="3 4">DSM 19034</strain>
    </source>
</reference>
<evidence type="ECO:0000256" key="1">
    <source>
        <dbReference type="SAM" id="SignalP"/>
    </source>
</evidence>